<dbReference type="Gene3D" id="3.40.50.1240">
    <property type="entry name" value="Phosphoglycerate mutase-like"/>
    <property type="match status" value="1"/>
</dbReference>
<evidence type="ECO:0000256" key="1">
    <source>
        <dbReference type="ARBA" id="ARBA00022801"/>
    </source>
</evidence>
<dbReference type="PANTHER" id="PTHR20935:SF0">
    <property type="entry name" value="SERINE_THREONINE-PROTEIN PHOSPHATASE PGAM5, MITOCHONDRIAL"/>
    <property type="match status" value="1"/>
</dbReference>
<accession>A0A520MP45</accession>
<dbReference type="Pfam" id="PF00300">
    <property type="entry name" value="His_Phos_1"/>
    <property type="match status" value="1"/>
</dbReference>
<protein>
    <submittedName>
        <fullName evidence="2">Histidine phosphatase family protein</fullName>
    </submittedName>
</protein>
<gene>
    <name evidence="2" type="ORF">EVB03_01085</name>
</gene>
<comment type="caution">
    <text evidence="2">The sequence shown here is derived from an EMBL/GenBank/DDBJ whole genome shotgun (WGS) entry which is preliminary data.</text>
</comment>
<dbReference type="EMBL" id="SHBP01000001">
    <property type="protein sequence ID" value="RZO22986.1"/>
    <property type="molecule type" value="Genomic_DNA"/>
</dbReference>
<dbReference type="CDD" id="cd07067">
    <property type="entry name" value="HP_PGM_like"/>
    <property type="match status" value="1"/>
</dbReference>
<dbReference type="InterPro" id="IPR013078">
    <property type="entry name" value="His_Pase_superF_clade-1"/>
</dbReference>
<dbReference type="SUPFAM" id="SSF53254">
    <property type="entry name" value="Phosphoglycerate mutase-like"/>
    <property type="match status" value="1"/>
</dbReference>
<proteinExistence type="predicted"/>
<evidence type="ECO:0000313" key="2">
    <source>
        <dbReference type="EMBL" id="RZO22986.1"/>
    </source>
</evidence>
<dbReference type="AlphaFoldDB" id="A0A520MP45"/>
<dbReference type="InterPro" id="IPR029033">
    <property type="entry name" value="His_PPase_superfam"/>
</dbReference>
<dbReference type="PANTHER" id="PTHR20935">
    <property type="entry name" value="PHOSPHOGLYCERATE MUTASE-RELATED"/>
    <property type="match status" value="1"/>
</dbReference>
<organism evidence="2 3">
    <name type="scientific">SAR92 clade bacterium</name>
    <dbReference type="NCBI Taxonomy" id="2315479"/>
    <lineage>
        <taxon>Bacteria</taxon>
        <taxon>Pseudomonadati</taxon>
        <taxon>Pseudomonadota</taxon>
        <taxon>Gammaproteobacteria</taxon>
        <taxon>Cellvibrionales</taxon>
        <taxon>Porticoccaceae</taxon>
        <taxon>SAR92 clade</taxon>
    </lineage>
</organism>
<sequence length="230" mass="26232">MSELHLVRHAQASFGSDNYDQLSNLGHRQSRLLGDHFKLRNVTFDRFIVGDMHRHHQTMNGICEGMGIDSSQRIVLPGLNEYNFVELTEAYGKTYGDNPLFQKAMEDSTDKRNFYRLLRQILTAWTSDSIPEVAETWLQFKSRVEDAQNQIKAMAETGDSILAIGSGGSISTFVGLILGIPDESIFDLNLQYKNTAISHFFFNQKKMTLTGFNNITHFDNNEMEKYITYG</sequence>
<dbReference type="GO" id="GO:0016787">
    <property type="term" value="F:hydrolase activity"/>
    <property type="evidence" value="ECO:0007669"/>
    <property type="project" value="UniProtKB-KW"/>
</dbReference>
<reference evidence="2 3" key="1">
    <citation type="submission" date="2019-02" db="EMBL/GenBank/DDBJ databases">
        <title>Prokaryotic population dynamics and viral predation in marine succession experiment using metagenomics: the confinement effect.</title>
        <authorList>
            <person name="Haro-Moreno J.M."/>
            <person name="Rodriguez-Valera F."/>
            <person name="Lopez-Perez M."/>
        </authorList>
    </citation>
    <scope>NUCLEOTIDE SEQUENCE [LARGE SCALE GENOMIC DNA]</scope>
    <source>
        <strain evidence="2">MED-G170</strain>
    </source>
</reference>
<keyword evidence="1" id="KW-0378">Hydrolase</keyword>
<dbReference type="InterPro" id="IPR051021">
    <property type="entry name" value="Mito_Ser/Thr_phosphatase"/>
</dbReference>
<evidence type="ECO:0000313" key="3">
    <source>
        <dbReference type="Proteomes" id="UP000315889"/>
    </source>
</evidence>
<dbReference type="Proteomes" id="UP000315889">
    <property type="component" value="Unassembled WGS sequence"/>
</dbReference>
<name>A0A520MP45_9GAMM</name>